<dbReference type="InterPro" id="IPR014245">
    <property type="entry name" value="Spore_III_AF"/>
</dbReference>
<keyword evidence="3" id="KW-1185">Reference proteome</keyword>
<reference evidence="2 3" key="1">
    <citation type="submission" date="2023-03" db="EMBL/GenBank/DDBJ databases">
        <title>Complete genome sequence of Tepidibacter sp. SWIR-1, isolated from a deep-sea hydrothermal vent.</title>
        <authorList>
            <person name="Li X."/>
        </authorList>
    </citation>
    <scope>NUCLEOTIDE SEQUENCE [LARGE SCALE GENOMIC DNA]</scope>
    <source>
        <strain evidence="2 3">SWIR-1</strain>
    </source>
</reference>
<keyword evidence="1" id="KW-0472">Membrane</keyword>
<dbReference type="Proteomes" id="UP001222800">
    <property type="component" value="Chromosome"/>
</dbReference>
<evidence type="ECO:0000313" key="3">
    <source>
        <dbReference type="Proteomes" id="UP001222800"/>
    </source>
</evidence>
<feature type="transmembrane region" description="Helical" evidence="1">
    <location>
        <begin position="33"/>
        <end position="54"/>
    </location>
</feature>
<keyword evidence="1" id="KW-0812">Transmembrane</keyword>
<dbReference type="Pfam" id="PF09581">
    <property type="entry name" value="Spore_III_AF"/>
    <property type="match status" value="1"/>
</dbReference>
<organism evidence="2 3">
    <name type="scientific">Tepidibacter hydrothermalis</name>
    <dbReference type="NCBI Taxonomy" id="3036126"/>
    <lineage>
        <taxon>Bacteria</taxon>
        <taxon>Bacillati</taxon>
        <taxon>Bacillota</taxon>
        <taxon>Clostridia</taxon>
        <taxon>Peptostreptococcales</taxon>
        <taxon>Peptostreptococcaceae</taxon>
        <taxon>Tepidibacter</taxon>
    </lineage>
</organism>
<keyword evidence="1" id="KW-1133">Transmembrane helix</keyword>
<dbReference type="EMBL" id="CP120733">
    <property type="protein sequence ID" value="WFD09058.1"/>
    <property type="molecule type" value="Genomic_DNA"/>
</dbReference>
<evidence type="ECO:0000256" key="1">
    <source>
        <dbReference type="SAM" id="Phobius"/>
    </source>
</evidence>
<proteinExistence type="predicted"/>
<name>A0ABY8EEB8_9FIRM</name>
<evidence type="ECO:0000313" key="2">
    <source>
        <dbReference type="EMBL" id="WFD09058.1"/>
    </source>
</evidence>
<dbReference type="RefSeq" id="WP_277730979.1">
    <property type="nucleotide sequence ID" value="NZ_CP120733.1"/>
</dbReference>
<protein>
    <submittedName>
        <fullName evidence="2">Stage III sporulation protein AF</fullName>
    </submittedName>
</protein>
<gene>
    <name evidence="2" type="ORF">P4S50_11740</name>
</gene>
<accession>A0ABY8EEB8</accession>
<feature type="transmembrane region" description="Helical" evidence="1">
    <location>
        <begin position="7"/>
        <end position="27"/>
    </location>
</feature>
<sequence length="186" mass="21900">MNSIKQWISSILIAAFVINVIDILIPTGSFKKYINIVLNFIFIFIVITPVLNLVSKDMNIEDQILKQFNEFQYEYKQQMISNSSIDEEEIMSNYNDYLKQSVNMKLEESGYELTDIETDENGEKKLIIKDLKTSKNSNNETKEKIQLKEDENYKQAFNELKNIEHKNIKEDLNKIFKISIEKIKIN</sequence>